<keyword evidence="14 19" id="KW-0573">Peptidoglycan synthesis</keyword>
<dbReference type="Gene3D" id="3.30.470.20">
    <property type="entry name" value="ATP-grasp fold, B domain"/>
    <property type="match status" value="1"/>
</dbReference>
<dbReference type="NCBIfam" id="NF002528">
    <property type="entry name" value="PRK01966.1-4"/>
    <property type="match status" value="1"/>
</dbReference>
<evidence type="ECO:0000256" key="11">
    <source>
        <dbReference type="ARBA" id="ARBA00022840"/>
    </source>
</evidence>
<dbReference type="EC" id="6.3.2.4" evidence="6 19"/>
<evidence type="ECO:0000256" key="16">
    <source>
        <dbReference type="ARBA" id="ARBA00023316"/>
    </source>
</evidence>
<dbReference type="NCBIfam" id="NF002378">
    <property type="entry name" value="PRK01372.1"/>
    <property type="match status" value="1"/>
</dbReference>
<evidence type="ECO:0000256" key="12">
    <source>
        <dbReference type="ARBA" id="ARBA00022842"/>
    </source>
</evidence>
<feature type="binding site" evidence="22">
    <location>
        <position position="338"/>
    </location>
    <ligand>
        <name>Mg(2+)</name>
        <dbReference type="ChEBI" id="CHEBI:18420"/>
        <label>2</label>
    </ligand>
</feature>
<keyword evidence="7 19" id="KW-0963">Cytoplasm</keyword>
<reference evidence="25 26" key="1">
    <citation type="submission" date="2018-05" db="EMBL/GenBank/DDBJ databases">
        <title>A metagenomic window into the 2 km-deep terrestrial subsurface aquifer revealed taxonomically and functionally diverse microbial community comprising novel uncultured bacterial lineages.</title>
        <authorList>
            <person name="Kadnikov V.V."/>
            <person name="Mardanov A.V."/>
            <person name="Beletsky A.V."/>
            <person name="Banks D."/>
            <person name="Pimenov N.V."/>
            <person name="Frank Y.A."/>
            <person name="Karnachuk O.V."/>
            <person name="Ravin N.V."/>
        </authorList>
    </citation>
    <scope>NUCLEOTIDE SEQUENCE [LARGE SCALE GENOMIC DNA]</scope>
    <source>
        <strain evidence="25">BY5</strain>
    </source>
</reference>
<dbReference type="InterPro" id="IPR011761">
    <property type="entry name" value="ATP-grasp"/>
</dbReference>
<feature type="active site" evidence="20">
    <location>
        <position position="19"/>
    </location>
</feature>
<dbReference type="Proteomes" id="UP000252355">
    <property type="component" value="Unassembled WGS sequence"/>
</dbReference>
<feature type="binding site" evidence="22">
    <location>
        <position position="338"/>
    </location>
    <ligand>
        <name>Mg(2+)</name>
        <dbReference type="ChEBI" id="CHEBI:18420"/>
        <label>1</label>
    </ligand>
</feature>
<evidence type="ECO:0000256" key="19">
    <source>
        <dbReference type="HAMAP-Rule" id="MF_00047"/>
    </source>
</evidence>
<comment type="cofactor">
    <cofactor evidence="1">
        <name>Mn(2+)</name>
        <dbReference type="ChEBI" id="CHEBI:29035"/>
    </cofactor>
</comment>
<sequence>MDSPLKITVGVIFGGRSGEHEVSLVSAQSIIKALDPHKYEVVPIGISKRGTWLVGADPQKFLPDPTAPGRLPEKVAASASTAAGAAVSPDLGQTGLIGDPSHRGLVLLDKTGPGERVKLDVLFPVVHGTYGEDGTLQGLLEMADIPYVGCGVLASALGMDKTAAKRVFRDAGLPIGDFREFLRRDIKTRTAAVVEQIEAQFTYPCFVKPVNSGSSVGVSKAHDRGELIKALHLAARYDRKVLVEEFIDGRELEVSVLGNDDPIASVPGEIVPCNEFYDYNAKYIDNKSELHIPAELSAEQTAEIRRLAIAAFKALDCAGMARVDFFLDRRSGKLLINEVNTIPGFTSISMYPKLWEASGIPYPELVDRLIKLALERYSDKQESLKAVA</sequence>
<evidence type="ECO:0000256" key="7">
    <source>
        <dbReference type="ARBA" id="ARBA00022490"/>
    </source>
</evidence>
<dbReference type="InterPro" id="IPR013815">
    <property type="entry name" value="ATP_grasp_subdomain_1"/>
</dbReference>
<dbReference type="Gene3D" id="3.30.1490.20">
    <property type="entry name" value="ATP-grasp fold, A domain"/>
    <property type="match status" value="1"/>
</dbReference>
<feature type="binding site" evidence="21">
    <location>
        <begin position="206"/>
        <end position="208"/>
    </location>
    <ligand>
        <name>ATP</name>
        <dbReference type="ChEBI" id="CHEBI:30616"/>
    </ligand>
</feature>
<dbReference type="GO" id="GO:0008716">
    <property type="term" value="F:D-alanine-D-alanine ligase activity"/>
    <property type="evidence" value="ECO:0007669"/>
    <property type="project" value="UniProtKB-UniRule"/>
</dbReference>
<dbReference type="FunFam" id="3.30.470.20:FF:000008">
    <property type="entry name" value="D-alanine--D-alanine ligase"/>
    <property type="match status" value="1"/>
</dbReference>
<protein>
    <recommendedName>
        <fullName evidence="6 19">D-alanine--D-alanine ligase</fullName>
        <ecNumber evidence="6 19">6.3.2.4</ecNumber>
    </recommendedName>
    <alternativeName>
        <fullName evidence="19">D-Ala-D-Ala ligase</fullName>
    </alternativeName>
    <alternativeName>
        <fullName evidence="19">D-alanylalanine synthetase</fullName>
    </alternativeName>
</protein>
<keyword evidence="8 19" id="KW-0436">Ligase</keyword>
<dbReference type="EMBL" id="QOQW01000004">
    <property type="protein sequence ID" value="RCK80774.1"/>
    <property type="molecule type" value="Genomic_DNA"/>
</dbReference>
<comment type="catalytic activity">
    <reaction evidence="17 19">
        <text>2 D-alanine + ATP = D-alanyl-D-alanine + ADP + phosphate + H(+)</text>
        <dbReference type="Rhea" id="RHEA:11224"/>
        <dbReference type="ChEBI" id="CHEBI:15378"/>
        <dbReference type="ChEBI" id="CHEBI:30616"/>
        <dbReference type="ChEBI" id="CHEBI:43474"/>
        <dbReference type="ChEBI" id="CHEBI:57416"/>
        <dbReference type="ChEBI" id="CHEBI:57822"/>
        <dbReference type="ChEBI" id="CHEBI:456216"/>
        <dbReference type="EC" id="6.3.2.4"/>
    </reaction>
</comment>
<comment type="subcellular location">
    <subcellularLocation>
        <location evidence="3 19">Cytoplasm</location>
    </subcellularLocation>
</comment>
<feature type="binding site" evidence="22">
    <location>
        <position position="340"/>
    </location>
    <ligand>
        <name>Mg(2+)</name>
        <dbReference type="ChEBI" id="CHEBI:18420"/>
        <label>2</label>
    </ligand>
</feature>
<evidence type="ECO:0000256" key="5">
    <source>
        <dbReference type="ARBA" id="ARBA00010871"/>
    </source>
</evidence>
<dbReference type="Pfam" id="PF07478">
    <property type="entry name" value="Dala_Dala_lig_C"/>
    <property type="match status" value="1"/>
</dbReference>
<dbReference type="NCBIfam" id="TIGR01205">
    <property type="entry name" value="D_ala_D_alaTIGR"/>
    <property type="match status" value="1"/>
</dbReference>
<feature type="active site" evidence="20">
    <location>
        <position position="214"/>
    </location>
</feature>
<comment type="cofactor">
    <cofactor evidence="22">
        <name>Mg(2+)</name>
        <dbReference type="ChEBI" id="CHEBI:18420"/>
    </cofactor>
    <cofactor evidence="22">
        <name>Mn(2+)</name>
        <dbReference type="ChEBI" id="CHEBI:29035"/>
    </cofactor>
    <text evidence="22">Binds 2 magnesium or manganese ions per subunit.</text>
</comment>
<keyword evidence="9 22" id="KW-0479">Metal-binding</keyword>
<evidence type="ECO:0000256" key="2">
    <source>
        <dbReference type="ARBA" id="ARBA00003921"/>
    </source>
</evidence>
<dbReference type="PROSITE" id="PS00843">
    <property type="entry name" value="DALA_DALA_LIGASE_1"/>
    <property type="match status" value="1"/>
</dbReference>
<feature type="active site" evidence="20">
    <location>
        <position position="349"/>
    </location>
</feature>
<dbReference type="GO" id="GO:0046872">
    <property type="term" value="F:metal ion binding"/>
    <property type="evidence" value="ECO:0007669"/>
    <property type="project" value="UniProtKB-KW"/>
</dbReference>
<keyword evidence="11 23" id="KW-0067">ATP-binding</keyword>
<keyword evidence="13 19" id="KW-0133">Cell shape</keyword>
<evidence type="ECO:0000256" key="15">
    <source>
        <dbReference type="ARBA" id="ARBA00023211"/>
    </source>
</evidence>
<dbReference type="UniPathway" id="UPA00219"/>
<dbReference type="FunFam" id="3.30.1490.20:FF:000007">
    <property type="entry name" value="D-alanine--D-alanine ligase"/>
    <property type="match status" value="1"/>
</dbReference>
<evidence type="ECO:0000313" key="25">
    <source>
        <dbReference type="EMBL" id="RCK80774.1"/>
    </source>
</evidence>
<keyword evidence="10 21" id="KW-0547">Nucleotide-binding</keyword>
<evidence type="ECO:0000256" key="21">
    <source>
        <dbReference type="PIRSR" id="PIRSR039102-2"/>
    </source>
</evidence>
<dbReference type="PANTHER" id="PTHR23132">
    <property type="entry name" value="D-ALANINE--D-ALANINE LIGASE"/>
    <property type="match status" value="1"/>
</dbReference>
<evidence type="ECO:0000256" key="22">
    <source>
        <dbReference type="PIRSR" id="PIRSR039102-3"/>
    </source>
</evidence>
<accession>A0A367ZRK5</accession>
<keyword evidence="16 19" id="KW-0961">Cell wall biogenesis/degradation</keyword>
<evidence type="ECO:0000256" key="14">
    <source>
        <dbReference type="ARBA" id="ARBA00022984"/>
    </source>
</evidence>
<dbReference type="Gene3D" id="3.40.50.20">
    <property type="match status" value="1"/>
</dbReference>
<dbReference type="GO" id="GO:0071555">
    <property type="term" value="P:cell wall organization"/>
    <property type="evidence" value="ECO:0007669"/>
    <property type="project" value="UniProtKB-KW"/>
</dbReference>
<evidence type="ECO:0000256" key="10">
    <source>
        <dbReference type="ARBA" id="ARBA00022741"/>
    </source>
</evidence>
<evidence type="ECO:0000256" key="20">
    <source>
        <dbReference type="PIRSR" id="PIRSR039102-1"/>
    </source>
</evidence>
<comment type="function">
    <text evidence="2 19">Cell wall formation.</text>
</comment>
<evidence type="ECO:0000256" key="18">
    <source>
        <dbReference type="ARBA" id="ARBA00060592"/>
    </source>
</evidence>
<dbReference type="Pfam" id="PF01820">
    <property type="entry name" value="Dala_Dala_lig_N"/>
    <property type="match status" value="1"/>
</dbReference>
<feature type="binding site" evidence="22">
    <location>
        <position position="324"/>
    </location>
    <ligand>
        <name>Mg(2+)</name>
        <dbReference type="ChEBI" id="CHEBI:18420"/>
        <label>1</label>
    </ligand>
</feature>
<evidence type="ECO:0000256" key="3">
    <source>
        <dbReference type="ARBA" id="ARBA00004496"/>
    </source>
</evidence>
<name>A0A367ZRK5_9BACT</name>
<feature type="binding site" evidence="21">
    <location>
        <begin position="244"/>
        <end position="251"/>
    </location>
    <ligand>
        <name>ATP</name>
        <dbReference type="ChEBI" id="CHEBI:30616"/>
    </ligand>
</feature>
<evidence type="ECO:0000259" key="24">
    <source>
        <dbReference type="PROSITE" id="PS50975"/>
    </source>
</evidence>
<proteinExistence type="inferred from homology"/>
<gene>
    <name evidence="19" type="primary">ddl</name>
    <name evidence="25" type="ORF">OZSIB_2662</name>
</gene>
<dbReference type="PROSITE" id="PS00844">
    <property type="entry name" value="DALA_DALA_LIGASE_2"/>
    <property type="match status" value="1"/>
</dbReference>
<evidence type="ECO:0000313" key="26">
    <source>
        <dbReference type="Proteomes" id="UP000252355"/>
    </source>
</evidence>
<dbReference type="GO" id="GO:0008360">
    <property type="term" value="P:regulation of cell shape"/>
    <property type="evidence" value="ECO:0007669"/>
    <property type="project" value="UniProtKB-KW"/>
</dbReference>
<dbReference type="InterPro" id="IPR016185">
    <property type="entry name" value="PreATP-grasp_dom_sf"/>
</dbReference>
<dbReference type="GO" id="GO:0005829">
    <property type="term" value="C:cytosol"/>
    <property type="evidence" value="ECO:0007669"/>
    <property type="project" value="TreeGrafter"/>
</dbReference>
<evidence type="ECO:0000256" key="17">
    <source>
        <dbReference type="ARBA" id="ARBA00047614"/>
    </source>
</evidence>
<dbReference type="SUPFAM" id="SSF52440">
    <property type="entry name" value="PreATP-grasp domain"/>
    <property type="match status" value="1"/>
</dbReference>
<dbReference type="PANTHER" id="PTHR23132:SF25">
    <property type="entry name" value="D-ALANINE--D-ALANINE LIGASE A"/>
    <property type="match status" value="1"/>
</dbReference>
<comment type="caution">
    <text evidence="25">The sequence shown here is derived from an EMBL/GenBank/DDBJ whole genome shotgun (WGS) entry which is preliminary data.</text>
</comment>
<dbReference type="PIRSF" id="PIRSF039102">
    <property type="entry name" value="Ddl/VanB"/>
    <property type="match status" value="1"/>
</dbReference>
<evidence type="ECO:0000256" key="13">
    <source>
        <dbReference type="ARBA" id="ARBA00022960"/>
    </source>
</evidence>
<feature type="binding site" evidence="21">
    <location>
        <begin position="214"/>
        <end position="215"/>
    </location>
    <ligand>
        <name>ATP</name>
        <dbReference type="ChEBI" id="CHEBI:30616"/>
    </ligand>
</feature>
<dbReference type="InterPro" id="IPR005905">
    <property type="entry name" value="D_ala_D_ala"/>
</dbReference>
<comment type="similarity">
    <text evidence="5 19">Belongs to the D-alanine--D-alanine ligase family.</text>
</comment>
<organism evidence="25 26">
    <name type="scientific">Candidatus Ozemobacter sibiricus</name>
    <dbReference type="NCBI Taxonomy" id="2268124"/>
    <lineage>
        <taxon>Bacteria</taxon>
        <taxon>Candidatus Ozemobacteria</taxon>
        <taxon>Candidatus Ozemobacterales</taxon>
        <taxon>Candidatus Ozemobacteraceae</taxon>
        <taxon>Candidatus Ozemobacter</taxon>
    </lineage>
</organism>
<comment type="pathway">
    <text evidence="4 19">Cell wall biogenesis; peptidoglycan biosynthesis.</text>
</comment>
<dbReference type="SUPFAM" id="SSF56059">
    <property type="entry name" value="Glutathione synthetase ATP-binding domain-like"/>
    <property type="match status" value="1"/>
</dbReference>
<dbReference type="AlphaFoldDB" id="A0A367ZRK5"/>
<dbReference type="GO" id="GO:0009252">
    <property type="term" value="P:peptidoglycan biosynthetic process"/>
    <property type="evidence" value="ECO:0007669"/>
    <property type="project" value="UniProtKB-UniRule"/>
</dbReference>
<feature type="binding site" evidence="21">
    <location>
        <position position="161"/>
    </location>
    <ligand>
        <name>ATP</name>
        <dbReference type="ChEBI" id="CHEBI:30616"/>
    </ligand>
</feature>
<evidence type="ECO:0000256" key="1">
    <source>
        <dbReference type="ARBA" id="ARBA00001936"/>
    </source>
</evidence>
<evidence type="ECO:0000256" key="23">
    <source>
        <dbReference type="PROSITE-ProRule" id="PRU00409"/>
    </source>
</evidence>
<dbReference type="GO" id="GO:0005524">
    <property type="term" value="F:ATP binding"/>
    <property type="evidence" value="ECO:0007669"/>
    <property type="project" value="UniProtKB-UniRule"/>
</dbReference>
<feature type="binding site" evidence="21">
    <location>
        <begin position="337"/>
        <end position="338"/>
    </location>
    <ligand>
        <name>ATP</name>
        <dbReference type="ChEBI" id="CHEBI:30616"/>
    </ligand>
</feature>
<dbReference type="InterPro" id="IPR000291">
    <property type="entry name" value="D-Ala_lig_Van_CS"/>
</dbReference>
<dbReference type="InterPro" id="IPR011127">
    <property type="entry name" value="Dala_Dala_lig_N"/>
</dbReference>
<comment type="pathway">
    <text evidence="18">Glycan biosynthesis.</text>
</comment>
<keyword evidence="12 22" id="KW-0460">Magnesium</keyword>
<dbReference type="InterPro" id="IPR011095">
    <property type="entry name" value="Dala_Dala_lig_C"/>
</dbReference>
<dbReference type="PROSITE" id="PS50975">
    <property type="entry name" value="ATP_GRASP"/>
    <property type="match status" value="1"/>
</dbReference>
<evidence type="ECO:0000256" key="6">
    <source>
        <dbReference type="ARBA" id="ARBA00012216"/>
    </source>
</evidence>
<evidence type="ECO:0000256" key="8">
    <source>
        <dbReference type="ARBA" id="ARBA00022598"/>
    </source>
</evidence>
<evidence type="ECO:0000256" key="9">
    <source>
        <dbReference type="ARBA" id="ARBA00022723"/>
    </source>
</evidence>
<feature type="domain" description="ATP-grasp" evidence="24">
    <location>
        <begin position="165"/>
        <end position="371"/>
    </location>
</feature>
<keyword evidence="15 22" id="KW-0464">Manganese</keyword>
<dbReference type="HAMAP" id="MF_00047">
    <property type="entry name" value="Dala_Dala_lig"/>
    <property type="match status" value="1"/>
</dbReference>
<evidence type="ECO:0000256" key="4">
    <source>
        <dbReference type="ARBA" id="ARBA00004752"/>
    </source>
</evidence>